<name>A0A9P8PR22_WICPI</name>
<reference evidence="1" key="2">
    <citation type="submission" date="2021-01" db="EMBL/GenBank/DDBJ databases">
        <authorList>
            <person name="Schikora-Tamarit M.A."/>
        </authorList>
    </citation>
    <scope>NUCLEOTIDE SEQUENCE</scope>
    <source>
        <strain evidence="1">CBS2887</strain>
    </source>
</reference>
<reference evidence="1" key="1">
    <citation type="journal article" date="2021" name="Open Biol.">
        <title>Shared evolutionary footprints suggest mitochondrial oxidative damage underlies multiple complex I losses in fungi.</title>
        <authorList>
            <person name="Schikora-Tamarit M.A."/>
            <person name="Marcet-Houben M."/>
            <person name="Nosek J."/>
            <person name="Gabaldon T."/>
        </authorList>
    </citation>
    <scope>NUCLEOTIDE SEQUENCE</scope>
    <source>
        <strain evidence="1">CBS2887</strain>
    </source>
</reference>
<keyword evidence="2" id="KW-1185">Reference proteome</keyword>
<protein>
    <submittedName>
        <fullName evidence="1">Uncharacterized protein</fullName>
    </submittedName>
</protein>
<proteinExistence type="predicted"/>
<organism evidence="1 2">
    <name type="scientific">Wickerhamomyces pijperi</name>
    <name type="common">Yeast</name>
    <name type="synonym">Pichia pijperi</name>
    <dbReference type="NCBI Taxonomy" id="599730"/>
    <lineage>
        <taxon>Eukaryota</taxon>
        <taxon>Fungi</taxon>
        <taxon>Dikarya</taxon>
        <taxon>Ascomycota</taxon>
        <taxon>Saccharomycotina</taxon>
        <taxon>Saccharomycetes</taxon>
        <taxon>Phaffomycetales</taxon>
        <taxon>Wickerhamomycetaceae</taxon>
        <taxon>Wickerhamomyces</taxon>
    </lineage>
</organism>
<sequence length="167" mass="19293">MTFNESWTDLRRTESSEETIWFTLENKAKTSKSDVGLTVAVNLEGNWFKGVIVIKSQYSKSSMLSWKIGSFKLDSSALSHFFTTEESMAFNKLETPTRDSPDKTAYLRYKPNHFSAKSLDWSSSHERYFHCSNRAQINTLTLSTMFDWSRYLYGVLTAREMVSSMTL</sequence>
<dbReference type="Proteomes" id="UP000774326">
    <property type="component" value="Unassembled WGS sequence"/>
</dbReference>
<evidence type="ECO:0000313" key="2">
    <source>
        <dbReference type="Proteomes" id="UP000774326"/>
    </source>
</evidence>
<comment type="caution">
    <text evidence="1">The sequence shown here is derived from an EMBL/GenBank/DDBJ whole genome shotgun (WGS) entry which is preliminary data.</text>
</comment>
<dbReference type="AlphaFoldDB" id="A0A9P8PR22"/>
<evidence type="ECO:0000313" key="1">
    <source>
        <dbReference type="EMBL" id="KAH3676522.1"/>
    </source>
</evidence>
<gene>
    <name evidence="1" type="ORF">WICPIJ_009053</name>
</gene>
<dbReference type="EMBL" id="JAEUBG010005227">
    <property type="protein sequence ID" value="KAH3676522.1"/>
    <property type="molecule type" value="Genomic_DNA"/>
</dbReference>
<accession>A0A9P8PR22</accession>